<evidence type="ECO:0000256" key="1">
    <source>
        <dbReference type="ARBA" id="ARBA00011009"/>
    </source>
</evidence>
<feature type="domain" description="Glycerol-3-phosphate dehydrogenase NAD-dependent N-terminal" evidence="6">
    <location>
        <begin position="23"/>
        <end position="180"/>
    </location>
</feature>
<gene>
    <name evidence="7" type="ORF">WJX84_008806</name>
</gene>
<dbReference type="GO" id="GO:0141152">
    <property type="term" value="F:glycerol-3-phosphate dehydrogenase (NAD+) activity"/>
    <property type="evidence" value="ECO:0007669"/>
    <property type="project" value="UniProtKB-UniRule"/>
</dbReference>
<dbReference type="PIRSF" id="PIRSF000114">
    <property type="entry name" value="Glycerol-3-P_dh"/>
    <property type="match status" value="1"/>
</dbReference>
<dbReference type="GO" id="GO:0051287">
    <property type="term" value="F:NAD binding"/>
    <property type="evidence" value="ECO:0007669"/>
    <property type="project" value="UniProtKB-UniRule"/>
</dbReference>
<keyword evidence="2" id="KW-0560">Oxidoreductase</keyword>
<evidence type="ECO:0000256" key="3">
    <source>
        <dbReference type="ARBA" id="ARBA00023027"/>
    </source>
</evidence>
<dbReference type="FunFam" id="3.40.50.720:FF:000019">
    <property type="entry name" value="Glycerol-3-phosphate dehydrogenase [NAD(P)+]"/>
    <property type="match status" value="1"/>
</dbReference>
<comment type="catalytic activity">
    <reaction evidence="4">
        <text>sn-glycerol 3-phosphate + NAD(+) = dihydroxyacetone phosphate + NADH + H(+)</text>
        <dbReference type="Rhea" id="RHEA:11092"/>
        <dbReference type="ChEBI" id="CHEBI:15378"/>
        <dbReference type="ChEBI" id="CHEBI:57540"/>
        <dbReference type="ChEBI" id="CHEBI:57597"/>
        <dbReference type="ChEBI" id="CHEBI:57642"/>
        <dbReference type="ChEBI" id="CHEBI:57945"/>
        <dbReference type="EC" id="1.1.1.8"/>
    </reaction>
</comment>
<dbReference type="EMBL" id="JALJOV010000020">
    <property type="protein sequence ID" value="KAK9868620.1"/>
    <property type="molecule type" value="Genomic_DNA"/>
</dbReference>
<dbReference type="Proteomes" id="UP001485043">
    <property type="component" value="Unassembled WGS sequence"/>
</dbReference>
<evidence type="ECO:0000256" key="5">
    <source>
        <dbReference type="PIRSR" id="PIRSR000114-3"/>
    </source>
</evidence>
<evidence type="ECO:0000256" key="2">
    <source>
        <dbReference type="ARBA" id="ARBA00023002"/>
    </source>
</evidence>
<evidence type="ECO:0000256" key="4">
    <source>
        <dbReference type="ARBA" id="ARBA00048683"/>
    </source>
</evidence>
<dbReference type="InterPro" id="IPR036291">
    <property type="entry name" value="NAD(P)-bd_dom_sf"/>
</dbReference>
<comment type="caution">
    <text evidence="7">The sequence shown here is derived from an EMBL/GenBank/DDBJ whole genome shotgun (WGS) entry which is preliminary data.</text>
</comment>
<dbReference type="GO" id="GO:0005829">
    <property type="term" value="C:cytosol"/>
    <property type="evidence" value="ECO:0007669"/>
    <property type="project" value="TreeGrafter"/>
</dbReference>
<evidence type="ECO:0000259" key="6">
    <source>
        <dbReference type="Pfam" id="PF01210"/>
    </source>
</evidence>
<dbReference type="InterPro" id="IPR011128">
    <property type="entry name" value="G3P_DH_NAD-dep_N"/>
</dbReference>
<feature type="binding site" evidence="5">
    <location>
        <position position="161"/>
    </location>
    <ligand>
        <name>NAD(+)</name>
        <dbReference type="ChEBI" id="CHEBI:57540"/>
    </ligand>
</feature>
<dbReference type="PRINTS" id="PR00077">
    <property type="entry name" value="GPDHDRGNASE"/>
</dbReference>
<evidence type="ECO:0000313" key="7">
    <source>
        <dbReference type="EMBL" id="KAK9868620.1"/>
    </source>
</evidence>
<dbReference type="PANTHER" id="PTHR11728:SF1">
    <property type="entry name" value="GLYCEROL-3-PHOSPHATE DEHYDROGENASE [NAD(+)] 2, CHLOROPLASTIC"/>
    <property type="match status" value="1"/>
</dbReference>
<keyword evidence="8" id="KW-1185">Reference proteome</keyword>
<reference evidence="7 8" key="1">
    <citation type="journal article" date="2024" name="Nat. Commun.">
        <title>Phylogenomics reveals the evolutionary origins of lichenization in chlorophyte algae.</title>
        <authorList>
            <person name="Puginier C."/>
            <person name="Libourel C."/>
            <person name="Otte J."/>
            <person name="Skaloud P."/>
            <person name="Haon M."/>
            <person name="Grisel S."/>
            <person name="Petersen M."/>
            <person name="Berrin J.G."/>
            <person name="Delaux P.M."/>
            <person name="Dal Grande F."/>
            <person name="Keller J."/>
        </authorList>
    </citation>
    <scope>NUCLEOTIDE SEQUENCE [LARGE SCALE GENOMIC DNA]</scope>
    <source>
        <strain evidence="7 8">SAG 2523</strain>
    </source>
</reference>
<comment type="similarity">
    <text evidence="1">Belongs to the NAD-dependent glycerol-3-phosphate dehydrogenase family.</text>
</comment>
<keyword evidence="3 5" id="KW-0520">NAD</keyword>
<dbReference type="SUPFAM" id="SSF51735">
    <property type="entry name" value="NAD(P)-binding Rossmann-fold domains"/>
    <property type="match status" value="1"/>
</dbReference>
<feature type="binding site" evidence="5">
    <location>
        <begin position="28"/>
        <end position="33"/>
    </location>
    <ligand>
        <name>NAD(+)</name>
        <dbReference type="ChEBI" id="CHEBI:57540"/>
    </ligand>
</feature>
<dbReference type="Pfam" id="PF20618">
    <property type="entry name" value="GPD_NAD_C_bact"/>
    <property type="match status" value="1"/>
</dbReference>
<sequence>MRWSRVLRGRIENGTCPLERIDKVVVFGGGSFGTAMAAVLARQKAELHVILLLRDPYTCLSINHDHTNSRYLEGYELPHNLKATTSISEAIAGAQYAVHALPVQQTRTFLESIKDVLPPDVPLISVSKGLELGSGKMMSEIIPAVLGRKHPAVFLSGPSFAREVMDRRPTGIVAAAKDLRLAREAGAKPATISGLSGLGDIMLTCYGSLSRNRAIGVKLGQGVPLEEILKSSKQVAEGVPTAGVVVGLGRRYKVSLPVLTAVAQVLNSSLRADQAVAEIMNLPQIEER</sequence>
<dbReference type="GO" id="GO:0046168">
    <property type="term" value="P:glycerol-3-phosphate catabolic process"/>
    <property type="evidence" value="ECO:0007669"/>
    <property type="project" value="UniProtKB-UniRule"/>
</dbReference>
<name>A0AAW1TIW6_9CHLO</name>
<dbReference type="Gene3D" id="3.40.50.720">
    <property type="entry name" value="NAD(P)-binding Rossmann-like Domain"/>
    <property type="match status" value="1"/>
</dbReference>
<proteinExistence type="inferred from homology"/>
<dbReference type="AlphaFoldDB" id="A0AAW1TIW6"/>
<accession>A0AAW1TIW6</accession>
<organism evidence="7 8">
    <name type="scientific">Apatococcus fuscideae</name>
    <dbReference type="NCBI Taxonomy" id="2026836"/>
    <lineage>
        <taxon>Eukaryota</taxon>
        <taxon>Viridiplantae</taxon>
        <taxon>Chlorophyta</taxon>
        <taxon>core chlorophytes</taxon>
        <taxon>Trebouxiophyceae</taxon>
        <taxon>Chlorellales</taxon>
        <taxon>Chlorellaceae</taxon>
        <taxon>Apatococcus</taxon>
    </lineage>
</organism>
<dbReference type="InterPro" id="IPR008927">
    <property type="entry name" value="6-PGluconate_DH-like_C_sf"/>
</dbReference>
<evidence type="ECO:0000313" key="8">
    <source>
        <dbReference type="Proteomes" id="UP001485043"/>
    </source>
</evidence>
<dbReference type="InterPro" id="IPR006168">
    <property type="entry name" value="G3P_DH_NAD-dep"/>
</dbReference>
<dbReference type="GO" id="GO:0005975">
    <property type="term" value="P:carbohydrate metabolic process"/>
    <property type="evidence" value="ECO:0007669"/>
    <property type="project" value="InterPro"/>
</dbReference>
<dbReference type="SUPFAM" id="SSF48179">
    <property type="entry name" value="6-phosphogluconate dehydrogenase C-terminal domain-like"/>
    <property type="match status" value="1"/>
</dbReference>
<dbReference type="Pfam" id="PF01210">
    <property type="entry name" value="NAD_Gly3P_dh_N"/>
    <property type="match status" value="1"/>
</dbReference>
<dbReference type="PANTHER" id="PTHR11728">
    <property type="entry name" value="GLYCEROL-3-PHOSPHATE DEHYDROGENASE"/>
    <property type="match status" value="1"/>
</dbReference>
<protein>
    <recommendedName>
        <fullName evidence="6">Glycerol-3-phosphate dehydrogenase NAD-dependent N-terminal domain-containing protein</fullName>
    </recommendedName>
</protein>